<gene>
    <name evidence="12" type="ORF">BBC0122_021020</name>
</gene>
<keyword evidence="7 12" id="KW-0067">ATP-binding</keyword>
<dbReference type="AlphaFoldDB" id="A0A1U9MJR1"/>
<dbReference type="RefSeq" id="WP_369805751.1">
    <property type="nucleotide sequence ID" value="NZ_CP015625.1"/>
</dbReference>
<dbReference type="InterPro" id="IPR017871">
    <property type="entry name" value="ABC_transporter-like_CS"/>
</dbReference>
<feature type="domain" description="ABC transporter" evidence="11">
    <location>
        <begin position="14"/>
        <end position="249"/>
    </location>
</feature>
<comment type="similarity">
    <text evidence="2">Belongs to the ABC transporter superfamily.</text>
</comment>
<dbReference type="Pfam" id="PF09383">
    <property type="entry name" value="NIL"/>
    <property type="match status" value="1"/>
</dbReference>
<dbReference type="PROSITE" id="PS50893">
    <property type="entry name" value="ABC_TRANSPORTER_2"/>
    <property type="match status" value="1"/>
</dbReference>
<dbReference type="KEGG" id="bapi:BBC0122_021020"/>
<dbReference type="SUPFAM" id="SSF52540">
    <property type="entry name" value="P-loop containing nucleoside triphosphate hydrolases"/>
    <property type="match status" value="1"/>
</dbReference>
<keyword evidence="9" id="KW-0029">Amino-acid transport</keyword>
<accession>A0A1U9MJR1</accession>
<dbReference type="Gene3D" id="3.30.70.260">
    <property type="match status" value="1"/>
</dbReference>
<evidence type="ECO:0000259" key="11">
    <source>
        <dbReference type="PROSITE" id="PS50893"/>
    </source>
</evidence>
<protein>
    <recommendedName>
        <fullName evidence="3">Cell division ATP-binding protein FtsE</fullName>
    </recommendedName>
</protein>
<evidence type="ECO:0000256" key="8">
    <source>
        <dbReference type="ARBA" id="ARBA00022967"/>
    </source>
</evidence>
<dbReference type="PANTHER" id="PTHR43166:SF30">
    <property type="entry name" value="METHIONINE IMPORT ATP-BINDING PROTEIN METN"/>
    <property type="match status" value="1"/>
</dbReference>
<keyword evidence="13" id="KW-1185">Reference proteome</keyword>
<evidence type="ECO:0000256" key="9">
    <source>
        <dbReference type="ARBA" id="ARBA00022970"/>
    </source>
</evidence>
<dbReference type="InterPro" id="IPR050086">
    <property type="entry name" value="MetN_ABC_transporter-like"/>
</dbReference>
<dbReference type="STRING" id="1686310.BBC0244_019560"/>
<evidence type="ECO:0000256" key="6">
    <source>
        <dbReference type="ARBA" id="ARBA00022741"/>
    </source>
</evidence>
<comment type="function">
    <text evidence="1">Part of the ABC transporter FtsEX involved in cellular division. Important for assembly or stability of the septal ring.</text>
</comment>
<dbReference type="Pfam" id="PF00005">
    <property type="entry name" value="ABC_tran"/>
    <property type="match status" value="1"/>
</dbReference>
<dbReference type="SMART" id="SM00382">
    <property type="entry name" value="AAA"/>
    <property type="match status" value="1"/>
</dbReference>
<dbReference type="InterPro" id="IPR018449">
    <property type="entry name" value="NIL_domain"/>
</dbReference>
<evidence type="ECO:0000313" key="13">
    <source>
        <dbReference type="Proteomes" id="UP000189632"/>
    </source>
</evidence>
<dbReference type="SMART" id="SM00930">
    <property type="entry name" value="NIL"/>
    <property type="match status" value="1"/>
</dbReference>
<keyword evidence="8" id="KW-1278">Translocase</keyword>
<dbReference type="InterPro" id="IPR041701">
    <property type="entry name" value="MetN_ABC"/>
</dbReference>
<evidence type="ECO:0000256" key="3">
    <source>
        <dbReference type="ARBA" id="ARBA00020019"/>
    </source>
</evidence>
<dbReference type="InterPro" id="IPR045865">
    <property type="entry name" value="ACT-like_dom_sf"/>
</dbReference>
<dbReference type="GO" id="GO:0005524">
    <property type="term" value="F:ATP binding"/>
    <property type="evidence" value="ECO:0007669"/>
    <property type="project" value="UniProtKB-KW"/>
</dbReference>
<evidence type="ECO:0000256" key="4">
    <source>
        <dbReference type="ARBA" id="ARBA00022448"/>
    </source>
</evidence>
<dbReference type="PANTHER" id="PTHR43166">
    <property type="entry name" value="AMINO ACID IMPORT ATP-BINDING PROTEIN"/>
    <property type="match status" value="1"/>
</dbReference>
<dbReference type="InterPro" id="IPR027417">
    <property type="entry name" value="P-loop_NTPase"/>
</dbReference>
<evidence type="ECO:0000256" key="1">
    <source>
        <dbReference type="ARBA" id="ARBA00002579"/>
    </source>
</evidence>
<dbReference type="EMBL" id="CP015625">
    <property type="protein sequence ID" value="AQT48187.1"/>
    <property type="molecule type" value="Genomic_DNA"/>
</dbReference>
<evidence type="ECO:0000256" key="5">
    <source>
        <dbReference type="ARBA" id="ARBA00022475"/>
    </source>
</evidence>
<dbReference type="SUPFAM" id="SSF55021">
    <property type="entry name" value="ACT-like"/>
    <property type="match status" value="1"/>
</dbReference>
<keyword evidence="5" id="KW-1003">Cell membrane</keyword>
<dbReference type="CDD" id="cd03258">
    <property type="entry name" value="ABC_MetN_methionine_transporter"/>
    <property type="match status" value="1"/>
</dbReference>
<reference evidence="12 13" key="1">
    <citation type="submission" date="2016-11" db="EMBL/GenBank/DDBJ databases">
        <title>Comparative genomics of Bartonella apis.</title>
        <authorList>
            <person name="Engel P."/>
        </authorList>
    </citation>
    <scope>NUCLEOTIDE SEQUENCE [LARGE SCALE GENOMIC DNA]</scope>
    <source>
        <strain evidence="12 13">BBC0122</strain>
    </source>
</reference>
<evidence type="ECO:0000256" key="2">
    <source>
        <dbReference type="ARBA" id="ARBA00005417"/>
    </source>
</evidence>
<dbReference type="PROSITE" id="PS00211">
    <property type="entry name" value="ABC_TRANSPORTER_1"/>
    <property type="match status" value="1"/>
</dbReference>
<evidence type="ECO:0000256" key="10">
    <source>
        <dbReference type="ARBA" id="ARBA00023136"/>
    </source>
</evidence>
<keyword evidence="6" id="KW-0547">Nucleotide-binding</keyword>
<name>A0A1U9MJR1_9HYPH</name>
<dbReference type="Gene3D" id="3.40.50.300">
    <property type="entry name" value="P-loop containing nucleotide triphosphate hydrolases"/>
    <property type="match status" value="1"/>
</dbReference>
<dbReference type="GO" id="GO:0016887">
    <property type="term" value="F:ATP hydrolysis activity"/>
    <property type="evidence" value="ECO:0007669"/>
    <property type="project" value="InterPro"/>
</dbReference>
<dbReference type="GO" id="GO:0006865">
    <property type="term" value="P:amino acid transport"/>
    <property type="evidence" value="ECO:0007669"/>
    <property type="project" value="UniProtKB-KW"/>
</dbReference>
<proteinExistence type="inferred from homology"/>
<evidence type="ECO:0000256" key="7">
    <source>
        <dbReference type="ARBA" id="ARBA00022840"/>
    </source>
</evidence>
<organism evidence="12 13">
    <name type="scientific">Bartonella choladocola</name>
    <dbReference type="NCBI Taxonomy" id="2750995"/>
    <lineage>
        <taxon>Bacteria</taxon>
        <taxon>Pseudomonadati</taxon>
        <taxon>Pseudomonadota</taxon>
        <taxon>Alphaproteobacteria</taxon>
        <taxon>Hyphomicrobiales</taxon>
        <taxon>Bartonellaceae</taxon>
        <taxon>Bartonella</taxon>
    </lineage>
</organism>
<sequence>MVNSKMGSTSEPIISLKNISRRFSRTAAVDHLSLDIEKGEILGIIGRSGAGKSTLIRCLNGLERIDEGQIFFEGHDVSHLSESEWAPYRQRISMIFQHFNLLSSKRVIDNIALPLKLAGVPKEKRRERAMELIELVSLKGKELHFPAELSGGQKQRVGIARALAANPKVLLSDEATSALDPETTQSILELIADINKRLNLTVVLITHEMEVVSSIANRVVVLNKGKIVEEGRVRDIFASPQDDTTIAMLRIVTPQLPAEFAKRLKPEGDEAVIELNIAGDVAREPFLHLIEYESGLIPRILHGGIDTIQGEPVGRFFLGLPAKDKDKLDKAVSWLIKHGRYCEVLGYV</sequence>
<keyword evidence="10" id="KW-0472">Membrane</keyword>
<dbReference type="InterPro" id="IPR003593">
    <property type="entry name" value="AAA+_ATPase"/>
</dbReference>
<dbReference type="InterPro" id="IPR003439">
    <property type="entry name" value="ABC_transporter-like_ATP-bd"/>
</dbReference>
<dbReference type="FunFam" id="3.40.50.300:FF:000056">
    <property type="entry name" value="Cell division ATP-binding protein FtsE"/>
    <property type="match status" value="1"/>
</dbReference>
<dbReference type="Proteomes" id="UP000189632">
    <property type="component" value="Chromosome"/>
</dbReference>
<dbReference type="GO" id="GO:0005886">
    <property type="term" value="C:plasma membrane"/>
    <property type="evidence" value="ECO:0007669"/>
    <property type="project" value="UniProtKB-ARBA"/>
</dbReference>
<keyword evidence="4" id="KW-0813">Transport</keyword>
<evidence type="ECO:0000313" key="12">
    <source>
        <dbReference type="EMBL" id="AQT48187.1"/>
    </source>
</evidence>